<dbReference type="GO" id="GO:0003677">
    <property type="term" value="F:DNA binding"/>
    <property type="evidence" value="ECO:0007669"/>
    <property type="project" value="InterPro"/>
</dbReference>
<feature type="compositionally biased region" description="Basic and acidic residues" evidence="1">
    <location>
        <begin position="151"/>
        <end position="162"/>
    </location>
</feature>
<feature type="region of interest" description="Disordered" evidence="1">
    <location>
        <begin position="146"/>
        <end position="172"/>
    </location>
</feature>
<feature type="domain" description="Nuclease associated modular" evidence="2">
    <location>
        <begin position="117"/>
        <end position="133"/>
    </location>
</feature>
<organism evidence="3">
    <name type="scientific">uncultured Caudovirales phage</name>
    <dbReference type="NCBI Taxonomy" id="2100421"/>
    <lineage>
        <taxon>Viruses</taxon>
        <taxon>Duplodnaviria</taxon>
        <taxon>Heunggongvirae</taxon>
        <taxon>Uroviricota</taxon>
        <taxon>Caudoviricetes</taxon>
        <taxon>Peduoviridae</taxon>
        <taxon>Maltschvirus</taxon>
        <taxon>Maltschvirus maltsch</taxon>
    </lineage>
</organism>
<sequence>MMIETYLYVKEHTLTGKLYFGKTTKKDYYNYLGSGIYWLKHIRKHGKNHVVTKWISEPFTDKEQLVEFSLAFSDLFDIVNDPKWANLIPENGLDGNFFGMSHSKESREKMIVSRGHTGRKHTEDSKKKMSIVQKGRVVTAEHKLNISKSSRSGDQEVRDKISKSLTGRKQSPELIEKRAAANRKPRGAYGKSEHCKYRIPLSCPHCSKLGNGGSMMRYHFDNCKYNMNKGNDNGSAS</sequence>
<proteinExistence type="predicted"/>
<evidence type="ECO:0000313" key="3">
    <source>
        <dbReference type="EMBL" id="CAB4125523.1"/>
    </source>
</evidence>
<feature type="domain" description="Nuclease associated modular" evidence="2">
    <location>
        <begin position="134"/>
        <end position="150"/>
    </location>
</feature>
<evidence type="ECO:0000259" key="2">
    <source>
        <dbReference type="SMART" id="SM00496"/>
    </source>
</evidence>
<protein>
    <submittedName>
        <fullName evidence="3">Nuclease associated modular domain 3</fullName>
    </submittedName>
</protein>
<reference evidence="3" key="1">
    <citation type="submission" date="2020-04" db="EMBL/GenBank/DDBJ databases">
        <authorList>
            <person name="Chiriac C."/>
            <person name="Salcher M."/>
            <person name="Ghai R."/>
            <person name="Kavagutti S V."/>
        </authorList>
    </citation>
    <scope>NUCLEOTIDE SEQUENCE</scope>
</reference>
<accession>A0A6J5KX75</accession>
<feature type="domain" description="Nuclease associated modular" evidence="2">
    <location>
        <begin position="98"/>
        <end position="114"/>
    </location>
</feature>
<dbReference type="InterPro" id="IPR003611">
    <property type="entry name" value="NUMOD3"/>
</dbReference>
<gene>
    <name evidence="3" type="ORF">UFOVP58_160</name>
</gene>
<evidence type="ECO:0000256" key="1">
    <source>
        <dbReference type="SAM" id="MobiDB-lite"/>
    </source>
</evidence>
<dbReference type="SMART" id="SM00496">
    <property type="entry name" value="IENR2"/>
    <property type="match status" value="4"/>
</dbReference>
<name>A0A6J5KX75_9CAUD</name>
<dbReference type="EMBL" id="LR796186">
    <property type="protein sequence ID" value="CAB4125523.1"/>
    <property type="molecule type" value="Genomic_DNA"/>
</dbReference>
<feature type="domain" description="Nuclease associated modular" evidence="2">
    <location>
        <begin position="166"/>
        <end position="182"/>
    </location>
</feature>